<feature type="transmembrane region" description="Helical" evidence="7">
    <location>
        <begin position="765"/>
        <end position="783"/>
    </location>
</feature>
<feature type="transmembrane region" description="Helical" evidence="7">
    <location>
        <begin position="795"/>
        <end position="814"/>
    </location>
</feature>
<dbReference type="Pfam" id="PF02656">
    <property type="entry name" value="DUF202"/>
    <property type="match status" value="1"/>
</dbReference>
<dbReference type="GO" id="GO:0006799">
    <property type="term" value="P:polyphosphate biosynthetic process"/>
    <property type="evidence" value="ECO:0007669"/>
    <property type="project" value="UniProtKB-ARBA"/>
</dbReference>
<keyword evidence="10" id="KW-1185">Reference proteome</keyword>
<feature type="domain" description="SPX" evidence="8">
    <location>
        <begin position="1"/>
        <end position="159"/>
    </location>
</feature>
<protein>
    <recommendedName>
        <fullName evidence="8">SPX domain-containing protein</fullName>
    </recommendedName>
</protein>
<dbReference type="Pfam" id="PF09359">
    <property type="entry name" value="VTC"/>
    <property type="match status" value="1"/>
</dbReference>
<evidence type="ECO:0000259" key="8">
    <source>
        <dbReference type="PROSITE" id="PS51382"/>
    </source>
</evidence>
<gene>
    <name evidence="9" type="primary">TPHA0D00600</name>
    <name evidence="9" type="ordered locus">TPHA_0D00600</name>
</gene>
<sequence length="897" mass="103796">MLFGMKLATGIYEPWKEYYLDYDKLKELLKESEFSNTTDKHNSNTFSGNSKLVWSDDDESRFVELLDGELEKVYSFQAEKYNILLDRLNRLEDKLSDSLAKSAKDSSINFEEFKNNLEIILLEANGLDNFTRLNYTGFIKIVKKHDKLHPQFASVKSLLEVRLKKLPLHSEEYSPLLYQISYLYNIIRNSTTNNMISNSISLNSLSKSVINENNISNSFVDEESFVFKSLKFWIHKDNLMEVKTRILRHLPVLLYAAAPTENDDMTHSMENDVILSDNIMNTSSTKSDSTTNLDNKIFANRGSGTDREGSKRYGYDPVINTLYFDNENFELYHDKLVRTKDAPTLRLRWVGHLYENPDIFLEKRIVSTSKPVSAGDENSNLNEMIDFKELRIKLKEKYINDFIFNEGLKYKEQTLKNLEKIRANPELFSENKKNIDTLQKFIVENDLQPVLRTRYTRTAFQIPGDDRVRVTIDSDILYIREDSFDKSRPIRDSDSWHRFDIDANVANPMRFLRKGEYTDFPFAVMEIKIRSDNFKNLRQTPTMSSSMVSGKGSKKHYKWIHELTNSHLVKEVPKFSKYSQGVASLFGDDDKLDILPFWLPSLENDIKKDPKEAYEEEIMREEKQKKIQKKLDEMRKATNMHNKGTNKNEDIQDTAAQTAPQSAISSGRNNEADLVGNESSDEEDDEQNIRRGTKSKKYKNRNKKDLNFLQVLSGRDAKLNGFDSEDEEIELPPGVIKPTSLIKNAGPIKVEAKVWLANERTFNRWLKVTTLFSILTFSIYNSVKKADYPHVADTLAYLYFGLTLFCGVWSYIIYIKRLNVIKERSGDHLDAPLGPILVAVFLSLTLIVNFVLSFRAQARRQLIDDSLRVTTNSINNNSWKLQIIQNFIFRVVGTAAS</sequence>
<evidence type="ECO:0000313" key="9">
    <source>
        <dbReference type="EMBL" id="CCE62704.1"/>
    </source>
</evidence>
<evidence type="ECO:0000256" key="4">
    <source>
        <dbReference type="ARBA" id="ARBA00022989"/>
    </source>
</evidence>
<dbReference type="eggNOG" id="KOG4580">
    <property type="taxonomic scope" value="Eukaryota"/>
</dbReference>
<dbReference type="InterPro" id="IPR003807">
    <property type="entry name" value="DUF202"/>
</dbReference>
<dbReference type="InterPro" id="IPR018966">
    <property type="entry name" value="VTC_domain"/>
</dbReference>
<comment type="subcellular location">
    <subcellularLocation>
        <location evidence="1">Vacuole membrane</location>
        <topology evidence="1">Multi-pass membrane protein</topology>
    </subcellularLocation>
</comment>
<evidence type="ECO:0000256" key="2">
    <source>
        <dbReference type="ARBA" id="ARBA00022554"/>
    </source>
</evidence>
<evidence type="ECO:0000256" key="7">
    <source>
        <dbReference type="SAM" id="Phobius"/>
    </source>
</evidence>
<keyword evidence="5 7" id="KW-0472">Membrane</keyword>
<reference evidence="9 10" key="1">
    <citation type="journal article" date="2011" name="Proc. Natl. Acad. Sci. U.S.A.">
        <title>Evolutionary erosion of yeast sex chromosomes by mating-type switching accidents.</title>
        <authorList>
            <person name="Gordon J.L."/>
            <person name="Armisen D."/>
            <person name="Proux-Wera E."/>
            <person name="Oheigeartaigh S.S."/>
            <person name="Byrne K.P."/>
            <person name="Wolfe K.H."/>
        </authorList>
    </citation>
    <scope>NUCLEOTIDE SEQUENCE [LARGE SCALE GENOMIC DNA]</scope>
    <source>
        <strain evidence="10">ATCC 24235 / CBS 4417 / NBRC 1672 / NRRL Y-8282 / UCD 70-5</strain>
    </source>
</reference>
<dbReference type="InterPro" id="IPR051572">
    <property type="entry name" value="VTC_Complex_Subunit"/>
</dbReference>
<dbReference type="RefSeq" id="XP_003685138.1">
    <property type="nucleotide sequence ID" value="XM_003685090.1"/>
</dbReference>
<evidence type="ECO:0000313" key="10">
    <source>
        <dbReference type="Proteomes" id="UP000005666"/>
    </source>
</evidence>
<dbReference type="PANTHER" id="PTHR46140:SF2">
    <property type="entry name" value="VACUOLAR TRANSPORTER CHAPERONE 3 COMPLEX SUBUNIT 3-RELATED"/>
    <property type="match status" value="1"/>
</dbReference>
<dbReference type="GO" id="GO:0033254">
    <property type="term" value="C:vacuolar transporter chaperone complex"/>
    <property type="evidence" value="ECO:0007669"/>
    <property type="project" value="UniProtKB-ARBA"/>
</dbReference>
<feature type="transmembrane region" description="Helical" evidence="7">
    <location>
        <begin position="834"/>
        <end position="852"/>
    </location>
</feature>
<feature type="compositionally biased region" description="Polar residues" evidence="6">
    <location>
        <begin position="654"/>
        <end position="669"/>
    </location>
</feature>
<dbReference type="EMBL" id="HE612859">
    <property type="protein sequence ID" value="CCE62704.1"/>
    <property type="molecule type" value="Genomic_DNA"/>
</dbReference>
<feature type="region of interest" description="Disordered" evidence="6">
    <location>
        <begin position="639"/>
        <end position="697"/>
    </location>
</feature>
<evidence type="ECO:0000256" key="6">
    <source>
        <dbReference type="SAM" id="MobiDB-lite"/>
    </source>
</evidence>
<dbReference type="eggNOG" id="KOG1161">
    <property type="taxonomic scope" value="Eukaryota"/>
</dbReference>
<keyword evidence="4 7" id="KW-1133">Transmembrane helix</keyword>
<evidence type="ECO:0000256" key="1">
    <source>
        <dbReference type="ARBA" id="ARBA00004128"/>
    </source>
</evidence>
<dbReference type="GO" id="GO:0000329">
    <property type="term" value="C:fungal-type vacuole membrane"/>
    <property type="evidence" value="ECO:0007669"/>
    <property type="project" value="TreeGrafter"/>
</dbReference>
<accession>G8BS83</accession>
<dbReference type="InterPro" id="IPR004331">
    <property type="entry name" value="SPX_dom"/>
</dbReference>
<dbReference type="InterPro" id="IPR042267">
    <property type="entry name" value="VTC_sf"/>
</dbReference>
<dbReference type="STRING" id="1071381.G8BS83"/>
<dbReference type="OrthoDB" id="6493944at2759"/>
<dbReference type="PROSITE" id="PS51382">
    <property type="entry name" value="SPX"/>
    <property type="match status" value="1"/>
</dbReference>
<name>G8BS83_TETPH</name>
<evidence type="ECO:0000256" key="3">
    <source>
        <dbReference type="ARBA" id="ARBA00022692"/>
    </source>
</evidence>
<evidence type="ECO:0000256" key="5">
    <source>
        <dbReference type="ARBA" id="ARBA00023136"/>
    </source>
</evidence>
<dbReference type="AlphaFoldDB" id="G8BS83"/>
<organism evidence="9 10">
    <name type="scientific">Tetrapisispora phaffii (strain ATCC 24235 / CBS 4417 / NBRC 1672 / NRRL Y-8282 / UCD 70-5)</name>
    <name type="common">Yeast</name>
    <name type="synonym">Fabospora phaffii</name>
    <dbReference type="NCBI Taxonomy" id="1071381"/>
    <lineage>
        <taxon>Eukaryota</taxon>
        <taxon>Fungi</taxon>
        <taxon>Dikarya</taxon>
        <taxon>Ascomycota</taxon>
        <taxon>Saccharomycotina</taxon>
        <taxon>Saccharomycetes</taxon>
        <taxon>Saccharomycetales</taxon>
        <taxon>Saccharomycetaceae</taxon>
        <taxon>Tetrapisispora</taxon>
    </lineage>
</organism>
<dbReference type="HOGENOM" id="CLU_009308_2_0_1"/>
<keyword evidence="2" id="KW-0926">Vacuole</keyword>
<dbReference type="OMA" id="SFKFWVH"/>
<dbReference type="GeneID" id="11531136"/>
<dbReference type="PANTHER" id="PTHR46140">
    <property type="entry name" value="VACUOLAR TRANSPORTER CHAPERONE 1-RELATED"/>
    <property type="match status" value="1"/>
</dbReference>
<dbReference type="Proteomes" id="UP000005666">
    <property type="component" value="Chromosome 4"/>
</dbReference>
<keyword evidence="3 7" id="KW-0812">Transmembrane</keyword>
<dbReference type="KEGG" id="tpf:TPHA_0D00600"/>
<proteinExistence type="predicted"/>
<dbReference type="CDD" id="cd14480">
    <property type="entry name" value="SPX_VTC2_like"/>
    <property type="match status" value="1"/>
</dbReference>
<dbReference type="Gene3D" id="3.20.100.30">
    <property type="entry name" value="VTC, catalytic tunnel domain"/>
    <property type="match status" value="1"/>
</dbReference>